<proteinExistence type="predicted"/>
<accession>V9M0U2</accession>
<reference evidence="1 2" key="1">
    <citation type="submission" date="2012-11" db="EMBL/GenBank/DDBJ databases">
        <title>Complete genome sequence of a novel phiKZ-like Vibrio phage.</title>
        <authorList>
            <person name="Luo Z."/>
            <person name="Yu Y."/>
        </authorList>
    </citation>
    <scope>NUCLEOTIDE SEQUENCE [LARGE SCALE GENOMIC DNA]</scope>
</reference>
<dbReference type="RefSeq" id="YP_009626165.1">
    <property type="nucleotide sequence ID" value="NC_042136.1"/>
</dbReference>
<keyword evidence="2" id="KW-1185">Reference proteome</keyword>
<protein>
    <submittedName>
        <fullName evidence="1">Uncharacterized protein</fullName>
    </submittedName>
</protein>
<dbReference type="EMBL" id="KC131130">
    <property type="protein sequence ID" value="AGB07303.1"/>
    <property type="molecule type" value="Genomic_DNA"/>
</dbReference>
<sequence>MELLSKTISECQRKLDLKLKPFTVYLHPLSFLTLNEDHTWTLNIRDHGKTEQIQQDTIEYPLDTEAFELYEGTMMDRMAATYAHVQSLGEWVPEANPIWANSYLDFVITLEQWLSSKCVETEPVHKFILTYGAGDFIYFHVSRIGRGEYQIVLNVTGQDPITVKYTNRNGMQHNTLLVSWFRDNESLGTKMVLKLREDLSSVYKEDILAYPTPKALEALIECLVSGPTDYLNTYGHLPAPNTTVSKSNETYRVTIERPDMDLVVAVKRYEEDLWVYNIHTKTLSGPKVDLLPSDYLLIQFATHKCFGHYLKHVSAEPGQSGVYSKRFNTLMGVD</sequence>
<organism evidence="1 2">
    <name type="scientific">Vibrio phage VP4B</name>
    <dbReference type="NCBI Taxonomy" id="1262540"/>
    <lineage>
        <taxon>Viruses</taxon>
        <taxon>Duplodnaviria</taxon>
        <taxon>Heunggongvirae</taxon>
        <taxon>Uroviricota</taxon>
        <taxon>Caudoviricetes</taxon>
        <taxon>Chimalliviridae</taxon>
        <taxon>Gorgonvirinae</taxon>
        <taxon>Tidunavirus</taxon>
        <taxon>Tidunavirus VP4B</taxon>
    </lineage>
</organism>
<dbReference type="OrthoDB" id="30184at10239"/>
<dbReference type="GeneID" id="40103065"/>
<dbReference type="Proteomes" id="UP000272155">
    <property type="component" value="Segment"/>
</dbReference>
<dbReference type="KEGG" id="vg:40103065"/>
<name>V9M0U2_9CAUD</name>
<evidence type="ECO:0000313" key="1">
    <source>
        <dbReference type="EMBL" id="AGB07303.1"/>
    </source>
</evidence>
<evidence type="ECO:0000313" key="2">
    <source>
        <dbReference type="Proteomes" id="UP000272155"/>
    </source>
</evidence>